<dbReference type="OrthoDB" id="422196at2759"/>
<reference evidence="2" key="2">
    <citation type="submission" date="2024-04" db="EMBL/GenBank/DDBJ databases">
        <authorList>
            <person name="Chen Y."/>
            <person name="Shah S."/>
            <person name="Dougan E. K."/>
            <person name="Thang M."/>
            <person name="Chan C."/>
        </authorList>
    </citation>
    <scope>NUCLEOTIDE SEQUENCE [LARGE SCALE GENOMIC DNA]</scope>
</reference>
<evidence type="ECO:0000313" key="4">
    <source>
        <dbReference type="Proteomes" id="UP001152797"/>
    </source>
</evidence>
<accession>A0A9P1G3E7</accession>
<dbReference type="SUPFAM" id="SSF55486">
    <property type="entry name" value="Metalloproteases ('zincins'), catalytic domain"/>
    <property type="match status" value="1"/>
</dbReference>
<protein>
    <submittedName>
        <fullName evidence="3">EF-hand domain-containing protein</fullName>
    </submittedName>
</protein>
<evidence type="ECO:0000313" key="2">
    <source>
        <dbReference type="EMBL" id="CAL1152904.1"/>
    </source>
</evidence>
<evidence type="ECO:0000313" key="1">
    <source>
        <dbReference type="EMBL" id="CAI3999529.1"/>
    </source>
</evidence>
<organism evidence="1">
    <name type="scientific">Cladocopium goreaui</name>
    <dbReference type="NCBI Taxonomy" id="2562237"/>
    <lineage>
        <taxon>Eukaryota</taxon>
        <taxon>Sar</taxon>
        <taxon>Alveolata</taxon>
        <taxon>Dinophyceae</taxon>
        <taxon>Suessiales</taxon>
        <taxon>Symbiodiniaceae</taxon>
        <taxon>Cladocopium</taxon>
    </lineage>
</organism>
<gene>
    <name evidence="1" type="ORF">C1SCF055_LOCUS25719</name>
</gene>
<proteinExistence type="predicted"/>
<name>A0A9P1G3E7_9DINO</name>
<dbReference type="EMBL" id="CAMXCT030002646">
    <property type="protein sequence ID" value="CAL4786841.1"/>
    <property type="molecule type" value="Genomic_DNA"/>
</dbReference>
<evidence type="ECO:0000313" key="3">
    <source>
        <dbReference type="EMBL" id="CAL4786841.1"/>
    </source>
</evidence>
<comment type="caution">
    <text evidence="1">The sequence shown here is derived from an EMBL/GenBank/DDBJ whole genome shotgun (WGS) entry which is preliminary data.</text>
</comment>
<dbReference type="AlphaFoldDB" id="A0A9P1G3E7"/>
<keyword evidence="4" id="KW-1185">Reference proteome</keyword>
<dbReference type="Gene3D" id="3.40.390.10">
    <property type="entry name" value="Collagenase (Catalytic Domain)"/>
    <property type="match status" value="1"/>
</dbReference>
<dbReference type="InterPro" id="IPR024079">
    <property type="entry name" value="MetalloPept_cat_dom_sf"/>
</dbReference>
<dbReference type="GO" id="GO:0008237">
    <property type="term" value="F:metallopeptidase activity"/>
    <property type="evidence" value="ECO:0007669"/>
    <property type="project" value="InterPro"/>
</dbReference>
<sequence length="533" mass="61342">MDIVVSGQQHGLHLRYLKQDVLGFVVYTDERVQGELYHEALTVIRKDLEEIVRILPQTVIQRILSSPIQIWVNLNNGAGKKGCCCHCIDLPAEYMACKFHSVEIFDIKDFLQQTQVQPAQLLHEFSHWLHHDIIREEQQSQELEGPWRASPGEIRAPSDHFNNFSAADDTLLYQMSNFQNHCLNGNFVLDKSSPKTGRTLDYSDLTLVQRDRTKFNQRVICRCTDRWSTMDSKCPDRWHLEIDGQVLAYRLGIDFGMKVAGWFEWINGQWRSTNGTAEASPSDVKTVLLVDGFRQAFLNGDYVAKTSLDWYRRHARCSQDSGSSRIWVNQRFTGHETMLRFTNMFSHVSDAEAPFDRWHLETRGFGCNAYLCDVDPTAKDAKGKWKEAIFSPTDQLIFEAYVSSLPLYTRSCQRVGRDACEAHYAATNHKEYFAECSEAYFSTKRFRNDYFPYIHEELKAYDPVGYAMCEKIWGPRTVEDEVESRYLSEFWPKSKSDGSASSLLATTDGKRKFLALVDGAARSRRQQVLGLST</sequence>
<dbReference type="Proteomes" id="UP001152797">
    <property type="component" value="Unassembled WGS sequence"/>
</dbReference>
<reference evidence="1" key="1">
    <citation type="submission" date="2022-10" db="EMBL/GenBank/DDBJ databases">
        <authorList>
            <person name="Chen Y."/>
            <person name="Dougan E. K."/>
            <person name="Chan C."/>
            <person name="Rhodes N."/>
            <person name="Thang M."/>
        </authorList>
    </citation>
    <scope>NUCLEOTIDE SEQUENCE</scope>
</reference>
<dbReference type="EMBL" id="CAMXCT020002646">
    <property type="protein sequence ID" value="CAL1152904.1"/>
    <property type="molecule type" value="Genomic_DNA"/>
</dbReference>
<dbReference type="EMBL" id="CAMXCT010002646">
    <property type="protein sequence ID" value="CAI3999529.1"/>
    <property type="molecule type" value="Genomic_DNA"/>
</dbReference>